<evidence type="ECO:0000259" key="1">
    <source>
        <dbReference type="Pfam" id="PF01521"/>
    </source>
</evidence>
<proteinExistence type="predicted"/>
<dbReference type="Gene3D" id="2.60.300.12">
    <property type="entry name" value="HesB-like domain"/>
    <property type="match status" value="1"/>
</dbReference>
<gene>
    <name evidence="2" type="ORF">FC31_GL000931</name>
</gene>
<feature type="domain" description="Core" evidence="1">
    <location>
        <begin position="4"/>
        <end position="116"/>
    </location>
</feature>
<dbReference type="SUPFAM" id="SSF89360">
    <property type="entry name" value="HesB-like domain"/>
    <property type="match status" value="1"/>
</dbReference>
<dbReference type="InterPro" id="IPR035903">
    <property type="entry name" value="HesB-like_dom_sf"/>
</dbReference>
<sequence length="132" mass="14705">MTEMNVTFTDGALQRVNRYLSPDKKVLLDYDDGVGPFSSVGNCSLDSGYQLIFVDRDLAVPDYDLQISSNIGPILIKGESRPQFEDEMEVRFNRHLFTMPLVSRKGVLTDNLEVVDYSGGPRSAQQGVAHDC</sequence>
<evidence type="ECO:0000313" key="3">
    <source>
        <dbReference type="Proteomes" id="UP000051883"/>
    </source>
</evidence>
<keyword evidence="3" id="KW-1185">Reference proteome</keyword>
<evidence type="ECO:0000313" key="2">
    <source>
        <dbReference type="EMBL" id="KRK58855.1"/>
    </source>
</evidence>
<dbReference type="Pfam" id="PF01521">
    <property type="entry name" value="Fe-S_biosyn"/>
    <property type="match status" value="1"/>
</dbReference>
<dbReference type="InterPro" id="IPR000361">
    <property type="entry name" value="ATAP_core_dom"/>
</dbReference>
<dbReference type="Proteomes" id="UP000051883">
    <property type="component" value="Unassembled WGS sequence"/>
</dbReference>
<protein>
    <recommendedName>
        <fullName evidence="1">Core domain-containing protein</fullName>
    </recommendedName>
</protein>
<accession>A0ABR5NYV3</accession>
<reference evidence="2 3" key="1">
    <citation type="journal article" date="2015" name="Genome Announc.">
        <title>Expanding the biotechnology potential of lactobacilli through comparative genomics of 213 strains and associated genera.</title>
        <authorList>
            <person name="Sun Z."/>
            <person name="Harris H.M."/>
            <person name="McCann A."/>
            <person name="Guo C."/>
            <person name="Argimon S."/>
            <person name="Zhang W."/>
            <person name="Yang X."/>
            <person name="Jeffery I.B."/>
            <person name="Cooney J.C."/>
            <person name="Kagawa T.F."/>
            <person name="Liu W."/>
            <person name="Song Y."/>
            <person name="Salvetti E."/>
            <person name="Wrobel A."/>
            <person name="Rasinkangas P."/>
            <person name="Parkhill J."/>
            <person name="Rea M.C."/>
            <person name="O'Sullivan O."/>
            <person name="Ritari J."/>
            <person name="Douillard F.P."/>
            <person name="Paul Ross R."/>
            <person name="Yang R."/>
            <person name="Briner A.E."/>
            <person name="Felis G.E."/>
            <person name="de Vos W.M."/>
            <person name="Barrangou R."/>
            <person name="Klaenhammer T.R."/>
            <person name="Caufield P.W."/>
            <person name="Cui Y."/>
            <person name="Zhang H."/>
            <person name="O'Toole P.W."/>
        </authorList>
    </citation>
    <scope>NUCLEOTIDE SEQUENCE [LARGE SCALE GENOMIC DNA]</scope>
    <source>
        <strain evidence="2 3">DSM 16041</strain>
    </source>
</reference>
<comment type="caution">
    <text evidence="2">The sequence shown here is derived from an EMBL/GenBank/DDBJ whole genome shotgun (WGS) entry which is preliminary data.</text>
</comment>
<organism evidence="2 3">
    <name type="scientific">Limosilactobacillus antri DSM 16041</name>
    <dbReference type="NCBI Taxonomy" id="525309"/>
    <lineage>
        <taxon>Bacteria</taxon>
        <taxon>Bacillati</taxon>
        <taxon>Bacillota</taxon>
        <taxon>Bacilli</taxon>
        <taxon>Lactobacillales</taxon>
        <taxon>Lactobacillaceae</taxon>
        <taxon>Limosilactobacillus</taxon>
    </lineage>
</organism>
<dbReference type="EMBL" id="AZDK01000022">
    <property type="protein sequence ID" value="KRK58855.1"/>
    <property type="molecule type" value="Genomic_DNA"/>
</dbReference>
<name>A0ABR5NYV3_9LACO</name>